<keyword evidence="1" id="KW-0507">mRNA processing</keyword>
<protein>
    <recommendedName>
        <fullName evidence="5">CCHC-type domain-containing protein</fullName>
    </recommendedName>
</protein>
<feature type="region of interest" description="Disordered" evidence="2">
    <location>
        <begin position="346"/>
        <end position="368"/>
    </location>
</feature>
<keyword evidence="4" id="KW-1185">Reference proteome</keyword>
<evidence type="ECO:0000256" key="1">
    <source>
        <dbReference type="ARBA" id="ARBA00022664"/>
    </source>
</evidence>
<feature type="compositionally biased region" description="Polar residues" evidence="2">
    <location>
        <begin position="347"/>
        <end position="359"/>
    </location>
</feature>
<feature type="compositionally biased region" description="Basic and acidic residues" evidence="2">
    <location>
        <begin position="9"/>
        <end position="25"/>
    </location>
</feature>
<sequence>MSSTQNETAEARQARMEREFTDQQKKGGFPRVRKEAPKWSMKEPSKLPAFQRECEAIWKDTGTTSEKLKIEKTISWIEPATVDKLKGEIPELRGNISADKADWKKMMNKILKLFPETKEAVRGSKLALIDLAEKQRIDFGEVDKTRLYALTFAHAARKLLSENPPVITQAEACEIFLAGFRQQPQLEICKTMISSRVLEDGEDVDSEEEDEDGNLKAPPVKWDLSQLCKVANKMQKAYRDVLYRGGPFKGALRECDKLDDFEAEVDRVTEGRGASREPPSRTLYNPDEDRGRGPVTAIKREAENTEGTVAGLADSIVATLKTMNTKLGNLDKLDKLEDKLGKAMATAWSQAQGSRTNSYPPRPPTPGNQPRYGMGAGARDGSCNYCKEQGHFIADCSKRKMHIAWGWLNQTDRGGIYFKDGTAVPKSEDRNGVARNIIVDEYAKAKGWEKKDVPQTLYFAGDDIDDDGFGIAPSNVGTQTKFNTEHSVFYSQVEQRLDRLEERQDKADVDRGEVNSKLDLLLERTLPRSGN</sequence>
<evidence type="ECO:0000313" key="4">
    <source>
        <dbReference type="Proteomes" id="UP001465976"/>
    </source>
</evidence>
<evidence type="ECO:0008006" key="5">
    <source>
        <dbReference type="Google" id="ProtNLM"/>
    </source>
</evidence>
<dbReference type="EMBL" id="JBAHYK010003685">
    <property type="protein sequence ID" value="KAL0563297.1"/>
    <property type="molecule type" value="Genomic_DNA"/>
</dbReference>
<dbReference type="Gene3D" id="4.10.60.10">
    <property type="entry name" value="Zinc finger, CCHC-type"/>
    <property type="match status" value="1"/>
</dbReference>
<dbReference type="SUPFAM" id="SSF57756">
    <property type="entry name" value="Retrovirus zinc finger-like domains"/>
    <property type="match status" value="1"/>
</dbReference>
<feature type="region of interest" description="Disordered" evidence="2">
    <location>
        <begin position="1"/>
        <end position="45"/>
    </location>
</feature>
<name>A0ABR3EK79_9AGAR</name>
<feature type="compositionally biased region" description="Basic and acidic residues" evidence="2">
    <location>
        <begin position="32"/>
        <end position="45"/>
    </location>
</feature>
<dbReference type="Proteomes" id="UP001465976">
    <property type="component" value="Unassembled WGS sequence"/>
</dbReference>
<organism evidence="3 4">
    <name type="scientific">Marasmius crinis-equi</name>
    <dbReference type="NCBI Taxonomy" id="585013"/>
    <lineage>
        <taxon>Eukaryota</taxon>
        <taxon>Fungi</taxon>
        <taxon>Dikarya</taxon>
        <taxon>Basidiomycota</taxon>
        <taxon>Agaricomycotina</taxon>
        <taxon>Agaricomycetes</taxon>
        <taxon>Agaricomycetidae</taxon>
        <taxon>Agaricales</taxon>
        <taxon>Marasmiineae</taxon>
        <taxon>Marasmiaceae</taxon>
        <taxon>Marasmius</taxon>
    </lineage>
</organism>
<evidence type="ECO:0000256" key="2">
    <source>
        <dbReference type="SAM" id="MobiDB-lite"/>
    </source>
</evidence>
<accession>A0ABR3EK79</accession>
<feature type="region of interest" description="Disordered" evidence="2">
    <location>
        <begin position="267"/>
        <end position="293"/>
    </location>
</feature>
<evidence type="ECO:0000313" key="3">
    <source>
        <dbReference type="EMBL" id="KAL0563297.1"/>
    </source>
</evidence>
<dbReference type="InterPro" id="IPR036875">
    <property type="entry name" value="Znf_CCHC_sf"/>
</dbReference>
<comment type="caution">
    <text evidence="3">The sequence shown here is derived from an EMBL/GenBank/DDBJ whole genome shotgun (WGS) entry which is preliminary data.</text>
</comment>
<gene>
    <name evidence="3" type="ORF">V5O48_018773</name>
</gene>
<reference evidence="3 4" key="1">
    <citation type="submission" date="2024-02" db="EMBL/GenBank/DDBJ databases">
        <title>A draft genome for the cacao thread blight pathogen Marasmius crinis-equi.</title>
        <authorList>
            <person name="Cohen S.P."/>
            <person name="Baruah I.K."/>
            <person name="Amoako-Attah I."/>
            <person name="Bukari Y."/>
            <person name="Meinhardt L.W."/>
            <person name="Bailey B.A."/>
        </authorList>
    </citation>
    <scope>NUCLEOTIDE SEQUENCE [LARGE SCALE GENOMIC DNA]</scope>
    <source>
        <strain evidence="3 4">GH-76</strain>
    </source>
</reference>
<proteinExistence type="predicted"/>
<feature type="compositionally biased region" description="Basic and acidic residues" evidence="2">
    <location>
        <begin position="267"/>
        <end position="279"/>
    </location>
</feature>